<sequence>MVYNGTTLKPSTTTVTPHPYPTTTDSTSDPGLNTRNTHRSTQTDDGSDPSGPQCTPSLLKKCEPSSGFLTSGDFSHPGCPMCPPDTGSGSGSGGSDNGSGDDSNDDGGDDDSTTSTSTPTPSSSIITPGMATEIAADPGVMTTEAIVDIDEVVTAISAQWVSMFGTALPTATATGLDSSETGTATTSSTSGSTTDVDCYTYSDPDNSLDDVYCQCPGYAGILPTLTGTASPCSYTTLPSATTTTTKAPTSDDPYPYTFTDLWGVVAACASEYTTQAAAYELSECAGSSTTLKEVTRTMTATRTTSVLSSLCMGGGYFECVNELEFSGVESCPKLLRYKRILATDYRRRKPVSTKGLAAGEYKAAEFIPAIIKSSDSSINSTYDDNERDFPLDQPLFMDMSHDDAIPSSPS</sequence>
<feature type="compositionally biased region" description="Gly residues" evidence="1">
    <location>
        <begin position="88"/>
        <end position="97"/>
    </location>
</feature>
<feature type="compositionally biased region" description="Low complexity" evidence="1">
    <location>
        <begin position="1"/>
        <end position="30"/>
    </location>
</feature>
<feature type="compositionally biased region" description="Low complexity" evidence="1">
    <location>
        <begin position="113"/>
        <end position="124"/>
    </location>
</feature>
<evidence type="ECO:0000313" key="3">
    <source>
        <dbReference type="Proteomes" id="UP001610335"/>
    </source>
</evidence>
<feature type="region of interest" description="Disordered" evidence="1">
    <location>
        <begin position="1"/>
        <end position="59"/>
    </location>
</feature>
<feature type="compositionally biased region" description="Polar residues" evidence="1">
    <location>
        <begin position="31"/>
        <end position="56"/>
    </location>
</feature>
<dbReference type="EMBL" id="JBFXLS010000025">
    <property type="protein sequence ID" value="KAL2827391.1"/>
    <property type="molecule type" value="Genomic_DNA"/>
</dbReference>
<feature type="region of interest" description="Disordered" evidence="1">
    <location>
        <begin position="79"/>
        <end position="129"/>
    </location>
</feature>
<dbReference type="Proteomes" id="UP001610335">
    <property type="component" value="Unassembled WGS sequence"/>
</dbReference>
<comment type="caution">
    <text evidence="2">The sequence shown here is derived from an EMBL/GenBank/DDBJ whole genome shotgun (WGS) entry which is preliminary data.</text>
</comment>
<feature type="region of interest" description="Disordered" evidence="1">
    <location>
        <begin position="172"/>
        <end position="194"/>
    </location>
</feature>
<evidence type="ECO:0000256" key="1">
    <source>
        <dbReference type="SAM" id="MobiDB-lite"/>
    </source>
</evidence>
<reference evidence="2 3" key="1">
    <citation type="submission" date="2024-07" db="EMBL/GenBank/DDBJ databases">
        <title>Section-level genome sequencing and comparative genomics of Aspergillus sections Usti and Cavernicolus.</title>
        <authorList>
            <consortium name="Lawrence Berkeley National Laboratory"/>
            <person name="Nybo J.L."/>
            <person name="Vesth T.C."/>
            <person name="Theobald S."/>
            <person name="Frisvad J.C."/>
            <person name="Larsen T.O."/>
            <person name="Kjaerboelling I."/>
            <person name="Rothschild-Mancinelli K."/>
            <person name="Lyhne E.K."/>
            <person name="Kogle M.E."/>
            <person name="Barry K."/>
            <person name="Clum A."/>
            <person name="Na H."/>
            <person name="Ledsgaard L."/>
            <person name="Lin J."/>
            <person name="Lipzen A."/>
            <person name="Kuo A."/>
            <person name="Riley R."/>
            <person name="Mondo S."/>
            <person name="LaButti K."/>
            <person name="Haridas S."/>
            <person name="Pangalinan J."/>
            <person name="Salamov A.A."/>
            <person name="Simmons B.A."/>
            <person name="Magnuson J.K."/>
            <person name="Chen J."/>
            <person name="Drula E."/>
            <person name="Henrissat B."/>
            <person name="Wiebenga A."/>
            <person name="Lubbers R.J."/>
            <person name="Gomes A.C."/>
            <person name="Makela M.R."/>
            <person name="Stajich J."/>
            <person name="Grigoriev I.V."/>
            <person name="Mortensen U.H."/>
            <person name="De vries R.P."/>
            <person name="Baker S.E."/>
            <person name="Andersen M.R."/>
        </authorList>
    </citation>
    <scope>NUCLEOTIDE SEQUENCE [LARGE SCALE GENOMIC DNA]</scope>
    <source>
        <strain evidence="2 3">CBS 600.67</strain>
    </source>
</reference>
<feature type="compositionally biased region" description="Acidic residues" evidence="1">
    <location>
        <begin position="102"/>
        <end position="112"/>
    </location>
</feature>
<keyword evidence="3" id="KW-1185">Reference proteome</keyword>
<gene>
    <name evidence="2" type="ORF">BDW59DRAFT_160353</name>
</gene>
<accession>A0ABR4II00</accession>
<name>A0ABR4II00_9EURO</name>
<evidence type="ECO:0000313" key="2">
    <source>
        <dbReference type="EMBL" id="KAL2827391.1"/>
    </source>
</evidence>
<proteinExistence type="predicted"/>
<organism evidence="2 3">
    <name type="scientific">Aspergillus cavernicola</name>
    <dbReference type="NCBI Taxonomy" id="176166"/>
    <lineage>
        <taxon>Eukaryota</taxon>
        <taxon>Fungi</taxon>
        <taxon>Dikarya</taxon>
        <taxon>Ascomycota</taxon>
        <taxon>Pezizomycotina</taxon>
        <taxon>Eurotiomycetes</taxon>
        <taxon>Eurotiomycetidae</taxon>
        <taxon>Eurotiales</taxon>
        <taxon>Aspergillaceae</taxon>
        <taxon>Aspergillus</taxon>
        <taxon>Aspergillus subgen. Nidulantes</taxon>
    </lineage>
</organism>
<protein>
    <submittedName>
        <fullName evidence="2">Uncharacterized protein</fullName>
    </submittedName>
</protein>